<sequence>MISYYTSASSSSCAPSWSNWSPYSSCTSECGGCGKPVATRNCTINEDCPEQECQGDFKKINNDTTCDAAYNIACKAPKSLCCEGYRVVIDRSSTNPKITCVFGNVTLRDKRKRKVIKHYQL</sequence>
<name>A0A0N4ZDQ9_PARTI</name>
<organism evidence="1 2">
    <name type="scientific">Parastrongyloides trichosuri</name>
    <name type="common">Possum-specific nematode worm</name>
    <dbReference type="NCBI Taxonomy" id="131310"/>
    <lineage>
        <taxon>Eukaryota</taxon>
        <taxon>Metazoa</taxon>
        <taxon>Ecdysozoa</taxon>
        <taxon>Nematoda</taxon>
        <taxon>Chromadorea</taxon>
        <taxon>Rhabditida</taxon>
        <taxon>Tylenchina</taxon>
        <taxon>Panagrolaimomorpha</taxon>
        <taxon>Strongyloidoidea</taxon>
        <taxon>Strongyloididae</taxon>
        <taxon>Parastrongyloides</taxon>
    </lineage>
</organism>
<reference evidence="2" key="1">
    <citation type="submission" date="2017-02" db="UniProtKB">
        <authorList>
            <consortium name="WormBaseParasite"/>
        </authorList>
    </citation>
    <scope>IDENTIFICATION</scope>
</reference>
<accession>A0A0N4ZDQ9</accession>
<evidence type="ECO:0000313" key="2">
    <source>
        <dbReference type="WBParaSite" id="PTRK_0000571800.1"/>
    </source>
</evidence>
<evidence type="ECO:0000313" key="1">
    <source>
        <dbReference type="Proteomes" id="UP000038045"/>
    </source>
</evidence>
<dbReference type="InterPro" id="IPR036383">
    <property type="entry name" value="TSP1_rpt_sf"/>
</dbReference>
<protein>
    <submittedName>
        <fullName evidence="2">TIL domain-containing protein</fullName>
    </submittedName>
</protein>
<keyword evidence="1" id="KW-1185">Reference proteome</keyword>
<dbReference type="AlphaFoldDB" id="A0A0N4ZDQ9"/>
<dbReference type="WBParaSite" id="PTRK_0000571800.1">
    <property type="protein sequence ID" value="PTRK_0000571800.1"/>
    <property type="gene ID" value="PTRK_0000571800"/>
</dbReference>
<proteinExistence type="predicted"/>
<dbReference type="Gene3D" id="2.20.100.10">
    <property type="entry name" value="Thrombospondin type-1 (TSP1) repeat"/>
    <property type="match status" value="1"/>
</dbReference>
<dbReference type="Proteomes" id="UP000038045">
    <property type="component" value="Unplaced"/>
</dbReference>